<reference evidence="9 10" key="1">
    <citation type="submission" date="2019-03" db="EMBL/GenBank/DDBJ databases">
        <title>Draft genome sequence data and analysis of a Fermenting Bacterium, Soehngenia longevitae strain 1933PT, isolated from petroleum reservoir in Azerbaijan.</title>
        <authorList>
            <person name="Grouzdev D.S."/>
            <person name="Bidzhieva S.K."/>
            <person name="Sokolova D.S."/>
            <person name="Tourova T.P."/>
            <person name="Poltaraus A.B."/>
            <person name="Nazina T.N."/>
        </authorList>
    </citation>
    <scope>NUCLEOTIDE SEQUENCE [LARGE SCALE GENOMIC DNA]</scope>
    <source>
        <strain evidence="9 10">1933P</strain>
    </source>
</reference>
<dbReference type="InterPro" id="IPR001406">
    <property type="entry name" value="PsdUridine_synth_TruA"/>
</dbReference>
<comment type="function">
    <text evidence="4">Formation of pseudouridine at positions 38, 39 and 40 in the anticodon stem and loop of transfer RNAs.</text>
</comment>
<comment type="catalytic activity">
    <reaction evidence="4 7">
        <text>uridine(38/39/40) in tRNA = pseudouridine(38/39/40) in tRNA</text>
        <dbReference type="Rhea" id="RHEA:22376"/>
        <dbReference type="Rhea" id="RHEA-COMP:10085"/>
        <dbReference type="Rhea" id="RHEA-COMP:10087"/>
        <dbReference type="ChEBI" id="CHEBI:65314"/>
        <dbReference type="ChEBI" id="CHEBI:65315"/>
        <dbReference type="EC" id="5.4.99.12"/>
    </reaction>
</comment>
<dbReference type="PIRSF" id="PIRSF001430">
    <property type="entry name" value="tRNA_psdUrid_synth"/>
    <property type="match status" value="1"/>
</dbReference>
<dbReference type="OrthoDB" id="9811823at2"/>
<name>A0A4Z0D300_9FIRM</name>
<evidence type="ECO:0000256" key="4">
    <source>
        <dbReference type="HAMAP-Rule" id="MF_00171"/>
    </source>
</evidence>
<organism evidence="9 10">
    <name type="scientific">Soehngenia longivitae</name>
    <dbReference type="NCBI Taxonomy" id="2562294"/>
    <lineage>
        <taxon>Bacteria</taxon>
        <taxon>Bacillati</taxon>
        <taxon>Bacillota</taxon>
        <taxon>Tissierellia</taxon>
        <taxon>Tissierellales</taxon>
        <taxon>Tissierellaceae</taxon>
        <taxon>Soehngenia</taxon>
    </lineage>
</organism>
<evidence type="ECO:0000259" key="8">
    <source>
        <dbReference type="Pfam" id="PF01416"/>
    </source>
</evidence>
<evidence type="ECO:0000256" key="7">
    <source>
        <dbReference type="RuleBase" id="RU003792"/>
    </source>
</evidence>
<evidence type="ECO:0000256" key="2">
    <source>
        <dbReference type="ARBA" id="ARBA00022694"/>
    </source>
</evidence>
<proteinExistence type="inferred from homology"/>
<protein>
    <recommendedName>
        <fullName evidence="4">tRNA pseudouridine synthase A</fullName>
        <ecNumber evidence="4">5.4.99.12</ecNumber>
    </recommendedName>
    <alternativeName>
        <fullName evidence="4">tRNA pseudouridine(38-40) synthase</fullName>
    </alternativeName>
    <alternativeName>
        <fullName evidence="4">tRNA pseudouridylate synthase I</fullName>
    </alternativeName>
    <alternativeName>
        <fullName evidence="4">tRNA-uridine isomerase I</fullName>
    </alternativeName>
</protein>
<evidence type="ECO:0000313" key="10">
    <source>
        <dbReference type="Proteomes" id="UP000298381"/>
    </source>
</evidence>
<gene>
    <name evidence="4 9" type="primary">truA</name>
    <name evidence="9" type="ORF">E4100_07735</name>
</gene>
<feature type="active site" description="Nucleophile" evidence="4 5">
    <location>
        <position position="53"/>
    </location>
</feature>
<dbReference type="EC" id="5.4.99.12" evidence="4"/>
<keyword evidence="2 4" id="KW-0819">tRNA processing</keyword>
<evidence type="ECO:0000256" key="6">
    <source>
        <dbReference type="PIRSR" id="PIRSR001430-2"/>
    </source>
</evidence>
<dbReference type="Proteomes" id="UP000298381">
    <property type="component" value="Unassembled WGS sequence"/>
</dbReference>
<dbReference type="InterPro" id="IPR020095">
    <property type="entry name" value="PsdUridine_synth_TruA_C"/>
</dbReference>
<dbReference type="PANTHER" id="PTHR11142:SF22">
    <property type="entry name" value="TRNA PSEUDOURIDINE SYNTHASE A 2"/>
    <property type="match status" value="1"/>
</dbReference>
<evidence type="ECO:0000256" key="5">
    <source>
        <dbReference type="PIRSR" id="PIRSR001430-1"/>
    </source>
</evidence>
<dbReference type="Gene3D" id="3.30.70.660">
    <property type="entry name" value="Pseudouridine synthase I, catalytic domain, C-terminal subdomain"/>
    <property type="match status" value="1"/>
</dbReference>
<comment type="similarity">
    <text evidence="1 4 7">Belongs to the tRNA pseudouridine synthase TruA family.</text>
</comment>
<comment type="caution">
    <text evidence="9">The sequence shown here is derived from an EMBL/GenBank/DDBJ whole genome shotgun (WGS) entry which is preliminary data.</text>
</comment>
<evidence type="ECO:0000256" key="1">
    <source>
        <dbReference type="ARBA" id="ARBA00009375"/>
    </source>
</evidence>
<dbReference type="NCBIfam" id="TIGR00071">
    <property type="entry name" value="hisT_truA"/>
    <property type="match status" value="1"/>
</dbReference>
<evidence type="ECO:0000256" key="3">
    <source>
        <dbReference type="ARBA" id="ARBA00023235"/>
    </source>
</evidence>
<dbReference type="PANTHER" id="PTHR11142">
    <property type="entry name" value="PSEUDOURIDYLATE SYNTHASE"/>
    <property type="match status" value="1"/>
</dbReference>
<dbReference type="GO" id="GO:0003723">
    <property type="term" value="F:RNA binding"/>
    <property type="evidence" value="ECO:0007669"/>
    <property type="project" value="InterPro"/>
</dbReference>
<comment type="caution">
    <text evidence="4">Lacks conserved residue(s) required for the propagation of feature annotation.</text>
</comment>
<dbReference type="GO" id="GO:0031119">
    <property type="term" value="P:tRNA pseudouridine synthesis"/>
    <property type="evidence" value="ECO:0007669"/>
    <property type="project" value="UniProtKB-UniRule"/>
</dbReference>
<dbReference type="RefSeq" id="WP_135271466.1">
    <property type="nucleotide sequence ID" value="NZ_SRIB01000010.1"/>
</dbReference>
<keyword evidence="3 4" id="KW-0413">Isomerase</keyword>
<feature type="domain" description="Pseudouridine synthase I TruA alpha/beta" evidence="8">
    <location>
        <begin position="8"/>
        <end position="105"/>
    </location>
</feature>
<dbReference type="Pfam" id="PF01416">
    <property type="entry name" value="PseudoU_synth_1"/>
    <property type="match status" value="2"/>
</dbReference>
<accession>A0A4Z0D300</accession>
<dbReference type="HAMAP" id="MF_00171">
    <property type="entry name" value="TruA"/>
    <property type="match status" value="1"/>
</dbReference>
<keyword evidence="10" id="KW-1185">Reference proteome</keyword>
<feature type="binding site" evidence="4 6">
    <location>
        <position position="111"/>
    </location>
    <ligand>
        <name>substrate</name>
    </ligand>
</feature>
<evidence type="ECO:0000313" key="9">
    <source>
        <dbReference type="EMBL" id="TFZ39698.1"/>
    </source>
</evidence>
<dbReference type="EMBL" id="SRIB01000010">
    <property type="protein sequence ID" value="TFZ39698.1"/>
    <property type="molecule type" value="Genomic_DNA"/>
</dbReference>
<dbReference type="InterPro" id="IPR020103">
    <property type="entry name" value="PsdUridine_synth_cat_dom_sf"/>
</dbReference>
<dbReference type="InterPro" id="IPR020094">
    <property type="entry name" value="TruA/RsuA/RluB/E/F_N"/>
</dbReference>
<dbReference type="AlphaFoldDB" id="A0A4Z0D300"/>
<comment type="subunit">
    <text evidence="4">Homodimer.</text>
</comment>
<sequence length="245" mass="28441">MRNIKMVLEYDGSKYQGWQRLGNTENTIQEKIEKTIKMIINEDVNLIGSGRTDAGVHAKGQVANFKTNSEIELNDLLYYMNIYLPKDIIVKDMREVSERFHARYNVKKKYYIYYIYNHSYQSPFYRKYSYHVPEKLNVENMNKASKILIGTHDFRAFTSSKSKKKSTIKSIESIIINKNDPIISIQYAADGFLYNMVRILTGTLIEIGNGTREINDIYSLLDSKNRAEAGFKAPAHGLFLEKVIY</sequence>
<dbReference type="Gene3D" id="3.30.70.580">
    <property type="entry name" value="Pseudouridine synthase I, catalytic domain, N-terminal subdomain"/>
    <property type="match status" value="1"/>
</dbReference>
<dbReference type="GO" id="GO:0160147">
    <property type="term" value="F:tRNA pseudouridine(38-40) synthase activity"/>
    <property type="evidence" value="ECO:0007669"/>
    <property type="project" value="UniProtKB-EC"/>
</dbReference>
<dbReference type="SUPFAM" id="SSF55120">
    <property type="entry name" value="Pseudouridine synthase"/>
    <property type="match status" value="1"/>
</dbReference>
<dbReference type="FunFam" id="3.30.70.580:FF:000001">
    <property type="entry name" value="tRNA pseudouridine synthase A"/>
    <property type="match status" value="1"/>
</dbReference>
<dbReference type="InterPro" id="IPR020097">
    <property type="entry name" value="PsdUridine_synth_TruA_a/b_dom"/>
</dbReference>
<feature type="domain" description="Pseudouridine synthase I TruA alpha/beta" evidence="8">
    <location>
        <begin position="144"/>
        <end position="245"/>
    </location>
</feature>
<dbReference type="CDD" id="cd02570">
    <property type="entry name" value="PseudoU_synth_EcTruA"/>
    <property type="match status" value="1"/>
</dbReference>